<comment type="caution">
    <text evidence="1">The sequence shown here is derived from an EMBL/GenBank/DDBJ whole genome shotgun (WGS) entry which is preliminary data.</text>
</comment>
<dbReference type="EMBL" id="BGZK01001869">
    <property type="protein sequence ID" value="GBP87590.1"/>
    <property type="molecule type" value="Genomic_DNA"/>
</dbReference>
<organism evidence="1 2">
    <name type="scientific">Eumeta variegata</name>
    <name type="common">Bagworm moth</name>
    <name type="synonym">Eumeta japonica</name>
    <dbReference type="NCBI Taxonomy" id="151549"/>
    <lineage>
        <taxon>Eukaryota</taxon>
        <taxon>Metazoa</taxon>
        <taxon>Ecdysozoa</taxon>
        <taxon>Arthropoda</taxon>
        <taxon>Hexapoda</taxon>
        <taxon>Insecta</taxon>
        <taxon>Pterygota</taxon>
        <taxon>Neoptera</taxon>
        <taxon>Endopterygota</taxon>
        <taxon>Lepidoptera</taxon>
        <taxon>Glossata</taxon>
        <taxon>Ditrysia</taxon>
        <taxon>Tineoidea</taxon>
        <taxon>Psychidae</taxon>
        <taxon>Oiketicinae</taxon>
        <taxon>Eumeta</taxon>
    </lineage>
</organism>
<evidence type="ECO:0000313" key="1">
    <source>
        <dbReference type="EMBL" id="GBP87590.1"/>
    </source>
</evidence>
<gene>
    <name evidence="1" type="ORF">EVAR_65211_1</name>
</gene>
<proteinExistence type="predicted"/>
<accession>A0A4C1ZIC9</accession>
<protein>
    <submittedName>
        <fullName evidence="1">Uncharacterized protein</fullName>
    </submittedName>
</protein>
<evidence type="ECO:0000313" key="2">
    <source>
        <dbReference type="Proteomes" id="UP000299102"/>
    </source>
</evidence>
<name>A0A4C1ZIC9_EUMVA</name>
<dbReference type="AlphaFoldDB" id="A0A4C1ZIC9"/>
<reference evidence="1 2" key="1">
    <citation type="journal article" date="2019" name="Commun. Biol.">
        <title>The bagworm genome reveals a unique fibroin gene that provides high tensile strength.</title>
        <authorList>
            <person name="Kono N."/>
            <person name="Nakamura H."/>
            <person name="Ohtoshi R."/>
            <person name="Tomita M."/>
            <person name="Numata K."/>
            <person name="Arakawa K."/>
        </authorList>
    </citation>
    <scope>NUCLEOTIDE SEQUENCE [LARGE SCALE GENOMIC DNA]</scope>
</reference>
<dbReference type="Proteomes" id="UP000299102">
    <property type="component" value="Unassembled WGS sequence"/>
</dbReference>
<keyword evidence="2" id="KW-1185">Reference proteome</keyword>
<sequence length="209" mass="22380">MWTCTSQIKYNGRARVSFTKKLSNATLERGARGCPYTYGHPRAPRTCVHKACCSTKDGPTAVPSPKGGCGGEGVGGRRGDNKVFARAKINNTKELASADDGWRPPAAAPPIRTHALGAPPPCISAFKASELSRDKRACDSEIEYRWSPLPMDTRDFRGIISALPTSWTTPWPPPRGKPPSRTSCCLARGRRQLPPPAAAHSCPLAAAAC</sequence>